<reference evidence="5 6" key="1">
    <citation type="submission" date="2024-04" db="EMBL/GenBank/DDBJ databases">
        <title>The reference genome of an endangered Asteraceae, Deinandra increscens subsp. villosa, native to the Central Coast of California.</title>
        <authorList>
            <person name="Guilliams M."/>
            <person name="Hasenstab-Lehman K."/>
            <person name="Meyer R."/>
            <person name="Mcevoy S."/>
        </authorList>
    </citation>
    <scope>NUCLEOTIDE SEQUENCE [LARGE SCALE GENOMIC DNA]</scope>
    <source>
        <tissue evidence="5">Leaf</tissue>
    </source>
</reference>
<evidence type="ECO:0000256" key="1">
    <source>
        <dbReference type="ARBA" id="ARBA00022737"/>
    </source>
</evidence>
<dbReference type="Pfam" id="PF01535">
    <property type="entry name" value="PPR"/>
    <property type="match status" value="3"/>
</dbReference>
<accession>A0AAP0D1X7</accession>
<evidence type="ECO:0000256" key="3">
    <source>
        <dbReference type="SAM" id="MobiDB-lite"/>
    </source>
</evidence>
<dbReference type="InterPro" id="IPR011990">
    <property type="entry name" value="TPR-like_helical_dom_sf"/>
</dbReference>
<dbReference type="NCBIfam" id="TIGR00756">
    <property type="entry name" value="PPR"/>
    <property type="match status" value="3"/>
</dbReference>
<feature type="repeat" description="PPR" evidence="2">
    <location>
        <begin position="387"/>
        <end position="421"/>
    </location>
</feature>
<proteinExistence type="predicted"/>
<organism evidence="5 6">
    <name type="scientific">Deinandra increscens subsp. villosa</name>
    <dbReference type="NCBI Taxonomy" id="3103831"/>
    <lineage>
        <taxon>Eukaryota</taxon>
        <taxon>Viridiplantae</taxon>
        <taxon>Streptophyta</taxon>
        <taxon>Embryophyta</taxon>
        <taxon>Tracheophyta</taxon>
        <taxon>Spermatophyta</taxon>
        <taxon>Magnoliopsida</taxon>
        <taxon>eudicotyledons</taxon>
        <taxon>Gunneridae</taxon>
        <taxon>Pentapetalae</taxon>
        <taxon>asterids</taxon>
        <taxon>campanulids</taxon>
        <taxon>Asterales</taxon>
        <taxon>Asteraceae</taxon>
        <taxon>Asteroideae</taxon>
        <taxon>Heliantheae alliance</taxon>
        <taxon>Madieae</taxon>
        <taxon>Madiinae</taxon>
        <taxon>Deinandra</taxon>
    </lineage>
</organism>
<feature type="repeat" description="PPR" evidence="2">
    <location>
        <begin position="597"/>
        <end position="631"/>
    </location>
</feature>
<feature type="region of interest" description="Disordered" evidence="3">
    <location>
        <begin position="246"/>
        <end position="266"/>
    </location>
</feature>
<dbReference type="PROSITE" id="PS51375">
    <property type="entry name" value="PPR"/>
    <property type="match status" value="4"/>
</dbReference>
<sequence length="723" mass="82759">MNLKHLLSRLTINKVSKLNGRTTPSWNYREICTNRYISPVLALEHARYSADSFRNPNIPISHSVFHRFIHSSQETVSSGAKGVETVSMQSEDDDNDDDAVMNEFLSRFVWIMRGKLTEFYTDADKKEIDAMLQIIVAKVVSEMEEDRLDHFIDSEAVSVSQDFSEDLWATVKEVSGVVLEDMKKAKKKEKMKSFLQSEEVKEMTRFAGEIGIRGDMLRELRFKWAREKLEDSEFYESLELMRKEVMEPDVESKSHESAETTTEGEYDDDNQVISLPKRSGKIKYNIYGLDLSKPKWAEVAEQIHENGGSIWPQEPKPISGKCKIVTEKIISLQVDDDPSALIAEWIELLQPSRVDWVALLDRLKEQSDKLYFKVAELALDEESFETNVRDYSKLVDAYAKDNKLNDAQRIIKKMNEKGIMPDSLTKASMIHMYSKAGNLNLAKEAFESLKSQGFQPDLKIYNSMIMAYVNAGDRRAAEPLIRELESKKLKLSEDMYLALLRTYALNADAVGASYIAHRMETAGYQPSLESNTYLVEVYSRTKNPDDARMYFDKIIKLGYKPDDKCIARMIAAYAHKNLLDQALHLLLQLEKDGIKHGLATYAVLIDWLGQLQLIDEAEALLEKFTEKGVSPSLDVHVSLCDMYARAHEEKKTLQALGVLENNKDKLKYEDFERVINGLINGGFKQDAKRMHDLMTAQGFRASDQLSMNWQASQTFSQRRPLKK</sequence>
<evidence type="ECO:0000313" key="5">
    <source>
        <dbReference type="EMBL" id="KAK9066934.1"/>
    </source>
</evidence>
<dbReference type="Gene3D" id="1.25.40.10">
    <property type="entry name" value="Tetratricopeptide repeat domain"/>
    <property type="match status" value="2"/>
</dbReference>
<feature type="compositionally biased region" description="Basic and acidic residues" evidence="3">
    <location>
        <begin position="246"/>
        <end position="258"/>
    </location>
</feature>
<comment type="caution">
    <text evidence="5">The sequence shown here is derived from an EMBL/GenBank/DDBJ whole genome shotgun (WGS) entry which is preliminary data.</text>
</comment>
<keyword evidence="1" id="KW-0677">Repeat</keyword>
<gene>
    <name evidence="5" type="ORF">SSX86_014258</name>
</gene>
<dbReference type="InterPro" id="IPR002885">
    <property type="entry name" value="PPR_rpt"/>
</dbReference>
<dbReference type="EMBL" id="JBCNJP010000015">
    <property type="protein sequence ID" value="KAK9066934.1"/>
    <property type="molecule type" value="Genomic_DNA"/>
</dbReference>
<dbReference type="PANTHER" id="PTHR46862">
    <property type="entry name" value="OS07G0661900 PROTEIN"/>
    <property type="match status" value="1"/>
</dbReference>
<dbReference type="InterPro" id="IPR033443">
    <property type="entry name" value="PROP1-like_PPR_dom"/>
</dbReference>
<dbReference type="PANTHER" id="PTHR46862:SF2">
    <property type="entry name" value="OS02G0611400 PROTEIN"/>
    <property type="match status" value="1"/>
</dbReference>
<dbReference type="Proteomes" id="UP001408789">
    <property type="component" value="Unassembled WGS sequence"/>
</dbReference>
<feature type="repeat" description="PPR" evidence="2">
    <location>
        <begin position="457"/>
        <end position="491"/>
    </location>
</feature>
<name>A0AAP0D1X7_9ASTR</name>
<evidence type="ECO:0000259" key="4">
    <source>
        <dbReference type="Pfam" id="PF17177"/>
    </source>
</evidence>
<dbReference type="Pfam" id="PF17177">
    <property type="entry name" value="PPR_long"/>
    <property type="match status" value="1"/>
</dbReference>
<protein>
    <recommendedName>
        <fullName evidence="4">PROP1-like PPR domain-containing protein</fullName>
    </recommendedName>
</protein>
<evidence type="ECO:0000256" key="2">
    <source>
        <dbReference type="PROSITE-ProRule" id="PRU00708"/>
    </source>
</evidence>
<feature type="domain" description="PROP1-like PPR" evidence="4">
    <location>
        <begin position="396"/>
        <end position="532"/>
    </location>
</feature>
<evidence type="ECO:0000313" key="6">
    <source>
        <dbReference type="Proteomes" id="UP001408789"/>
    </source>
</evidence>
<keyword evidence="6" id="KW-1185">Reference proteome</keyword>
<dbReference type="AlphaFoldDB" id="A0AAP0D1X7"/>
<feature type="repeat" description="PPR" evidence="2">
    <location>
        <begin position="422"/>
        <end position="456"/>
    </location>
</feature>